<dbReference type="GO" id="GO:0001228">
    <property type="term" value="F:DNA-binding transcription activator activity, RNA polymerase II-specific"/>
    <property type="evidence" value="ECO:0007669"/>
    <property type="project" value="TreeGrafter"/>
</dbReference>
<feature type="region of interest" description="Disordered" evidence="7">
    <location>
        <begin position="230"/>
        <end position="310"/>
    </location>
</feature>
<keyword evidence="5" id="KW-0804">Transcription</keyword>
<feature type="compositionally biased region" description="Polar residues" evidence="7">
    <location>
        <begin position="233"/>
        <end position="245"/>
    </location>
</feature>
<dbReference type="EnsemblMetazoa" id="SCAU016422-RA">
    <property type="protein sequence ID" value="SCAU016422-PA"/>
    <property type="gene ID" value="SCAU016422"/>
</dbReference>
<evidence type="ECO:0000256" key="1">
    <source>
        <dbReference type="ARBA" id="ARBA00004123"/>
    </source>
</evidence>
<evidence type="ECO:0000256" key="2">
    <source>
        <dbReference type="ARBA" id="ARBA00007163"/>
    </source>
</evidence>
<evidence type="ECO:0000259" key="8">
    <source>
        <dbReference type="PROSITE" id="PS50217"/>
    </source>
</evidence>
<feature type="compositionally biased region" description="Basic and acidic residues" evidence="7">
    <location>
        <begin position="293"/>
        <end position="305"/>
    </location>
</feature>
<dbReference type="PROSITE" id="PS50217">
    <property type="entry name" value="BZIP"/>
    <property type="match status" value="1"/>
</dbReference>
<feature type="compositionally biased region" description="Low complexity" evidence="7">
    <location>
        <begin position="270"/>
        <end position="279"/>
    </location>
</feature>
<dbReference type="SUPFAM" id="SSF57959">
    <property type="entry name" value="Leucine zipper domain"/>
    <property type="match status" value="1"/>
</dbReference>
<dbReference type="InterPro" id="IPR046347">
    <property type="entry name" value="bZIP_sf"/>
</dbReference>
<comment type="subcellular location">
    <subcellularLocation>
        <location evidence="1">Nucleus</location>
    </subcellularLocation>
</comment>
<evidence type="ECO:0000256" key="6">
    <source>
        <dbReference type="ARBA" id="ARBA00023242"/>
    </source>
</evidence>
<evidence type="ECO:0000313" key="9">
    <source>
        <dbReference type="EnsemblMetazoa" id="SCAU016422-PA"/>
    </source>
</evidence>
<comment type="similarity">
    <text evidence="2">Belongs to the bZIP family.</text>
</comment>
<gene>
    <name evidence="9" type="primary">106091381</name>
</gene>
<evidence type="ECO:0000256" key="4">
    <source>
        <dbReference type="ARBA" id="ARBA00023125"/>
    </source>
</evidence>
<dbReference type="PROSITE" id="PS00036">
    <property type="entry name" value="BZIP_BASIC"/>
    <property type="match status" value="1"/>
</dbReference>
<dbReference type="GO" id="GO:0005634">
    <property type="term" value="C:nucleus"/>
    <property type="evidence" value="ECO:0007669"/>
    <property type="project" value="UniProtKB-SubCell"/>
</dbReference>
<dbReference type="Gene3D" id="1.20.5.170">
    <property type="match status" value="1"/>
</dbReference>
<name>A0A1I8QEL1_STOCA</name>
<keyword evidence="3" id="KW-0805">Transcription regulation</keyword>
<dbReference type="InterPro" id="IPR004827">
    <property type="entry name" value="bZIP"/>
</dbReference>
<evidence type="ECO:0000256" key="5">
    <source>
        <dbReference type="ARBA" id="ARBA00023163"/>
    </source>
</evidence>
<feature type="region of interest" description="Disordered" evidence="7">
    <location>
        <begin position="170"/>
        <end position="205"/>
    </location>
</feature>
<keyword evidence="4" id="KW-0238">DNA-binding</keyword>
<dbReference type="SMART" id="SM00338">
    <property type="entry name" value="BRLZ"/>
    <property type="match status" value="1"/>
</dbReference>
<sequence length="364" mass="41100">MESIALPQDLYWDGKLEPISPTNSEMLPVICEDLNDNWLSSNYDFENDIIIISQEDIELKHHDVDLVEALLADEDLIMEFNDLKDENLYSPTSLLDSSIENAIVNPTQAVKVLPEINHFGFANHNASAVLTQLTPPSSPPQTTVSPLIPPVLETVTSAIGVNNGLQQLFKSSEPASPNSQVQTSFGFNNWNNNNHQHSTTNEEKSEDDIAFHTQIINDILKSAADKIFEEGESQSSISGPPSQADYTDDEWQPSSGSCSPLPLHHHAESSSESCSGSSSPVPTKKRTRPYGRGVEDRKIRKKEQNKNAATRYRQKKKLEMEYILIEEQELNKRHEELKLQLAERKREAKYLRTLIREFYSKKKI</sequence>
<protein>
    <recommendedName>
        <fullName evidence="8">BZIP domain-containing protein</fullName>
    </recommendedName>
</protein>
<evidence type="ECO:0000256" key="3">
    <source>
        <dbReference type="ARBA" id="ARBA00023015"/>
    </source>
</evidence>
<dbReference type="AlphaFoldDB" id="A0A1I8QEL1"/>
<feature type="domain" description="BZIP" evidence="8">
    <location>
        <begin position="295"/>
        <end position="358"/>
    </location>
</feature>
<feature type="compositionally biased region" description="Polar residues" evidence="7">
    <location>
        <begin position="170"/>
        <end position="187"/>
    </location>
</feature>
<dbReference type="CDD" id="cd14692">
    <property type="entry name" value="bZIP_ATF4"/>
    <property type="match status" value="1"/>
</dbReference>
<evidence type="ECO:0000256" key="7">
    <source>
        <dbReference type="SAM" id="MobiDB-lite"/>
    </source>
</evidence>
<evidence type="ECO:0000313" key="10">
    <source>
        <dbReference type="Proteomes" id="UP000095300"/>
    </source>
</evidence>
<dbReference type="PANTHER" id="PTHR13044:SF14">
    <property type="entry name" value="CRYPTOCEPHAL, ISOFORM A"/>
    <property type="match status" value="1"/>
</dbReference>
<keyword evidence="10" id="KW-1185">Reference proteome</keyword>
<dbReference type="GO" id="GO:0000977">
    <property type="term" value="F:RNA polymerase II transcription regulatory region sequence-specific DNA binding"/>
    <property type="evidence" value="ECO:0007669"/>
    <property type="project" value="TreeGrafter"/>
</dbReference>
<dbReference type="PANTHER" id="PTHR13044">
    <property type="entry name" value="ACTIVATING TRANSCRIPTION FACTOR ATF 4/5"/>
    <property type="match status" value="1"/>
</dbReference>
<keyword evidence="6" id="KW-0539">Nucleus</keyword>
<dbReference type="STRING" id="35570.A0A1I8QEL1"/>
<reference evidence="9" key="1">
    <citation type="submission" date="2020-05" db="UniProtKB">
        <authorList>
            <consortium name="EnsemblMetazoa"/>
        </authorList>
    </citation>
    <scope>IDENTIFICATION</scope>
    <source>
        <strain evidence="9">USDA</strain>
    </source>
</reference>
<accession>A0A1I8QEL1</accession>
<proteinExistence type="inferred from homology"/>
<dbReference type="VEuPathDB" id="VectorBase:SCAU016422"/>
<dbReference type="Proteomes" id="UP000095300">
    <property type="component" value="Unassembled WGS sequence"/>
</dbReference>
<organism evidence="9 10">
    <name type="scientific">Stomoxys calcitrans</name>
    <name type="common">Stable fly</name>
    <name type="synonym">Conops calcitrans</name>
    <dbReference type="NCBI Taxonomy" id="35570"/>
    <lineage>
        <taxon>Eukaryota</taxon>
        <taxon>Metazoa</taxon>
        <taxon>Ecdysozoa</taxon>
        <taxon>Arthropoda</taxon>
        <taxon>Hexapoda</taxon>
        <taxon>Insecta</taxon>
        <taxon>Pterygota</taxon>
        <taxon>Neoptera</taxon>
        <taxon>Endopterygota</taxon>
        <taxon>Diptera</taxon>
        <taxon>Brachycera</taxon>
        <taxon>Muscomorpha</taxon>
        <taxon>Muscoidea</taxon>
        <taxon>Muscidae</taxon>
        <taxon>Stomoxys</taxon>
    </lineage>
</organism>